<evidence type="ECO:0000313" key="2">
    <source>
        <dbReference type="EMBL" id="RZC44806.1"/>
    </source>
</evidence>
<dbReference type="Pfam" id="PF02519">
    <property type="entry name" value="Auxin_inducible"/>
    <property type="match status" value="3"/>
</dbReference>
<proteinExistence type="inferred from homology"/>
<dbReference type="InterPro" id="IPR003676">
    <property type="entry name" value="SAUR_fam"/>
</dbReference>
<dbReference type="Proteomes" id="UP000316621">
    <property type="component" value="Chromosome 1"/>
</dbReference>
<gene>
    <name evidence="2" type="ORF">C5167_037751</name>
</gene>
<name>A0A4Y7I9U5_PAPSO</name>
<dbReference type="Gramene" id="RZC44806">
    <property type="protein sequence ID" value="RZC44806"/>
    <property type="gene ID" value="C5167_037751"/>
</dbReference>
<dbReference type="GO" id="GO:0009733">
    <property type="term" value="P:response to auxin"/>
    <property type="evidence" value="ECO:0007669"/>
    <property type="project" value="InterPro"/>
</dbReference>
<protein>
    <submittedName>
        <fullName evidence="2">Uncharacterized protein</fullName>
    </submittedName>
</protein>
<evidence type="ECO:0000313" key="3">
    <source>
        <dbReference type="Proteomes" id="UP000316621"/>
    </source>
</evidence>
<reference evidence="2 3" key="1">
    <citation type="journal article" date="2018" name="Science">
        <title>The opium poppy genome and morphinan production.</title>
        <authorList>
            <person name="Guo L."/>
            <person name="Winzer T."/>
            <person name="Yang X."/>
            <person name="Li Y."/>
            <person name="Ning Z."/>
            <person name="He Z."/>
            <person name="Teodor R."/>
            <person name="Lu Y."/>
            <person name="Bowser T.A."/>
            <person name="Graham I.A."/>
            <person name="Ye K."/>
        </authorList>
    </citation>
    <scope>NUCLEOTIDE SEQUENCE [LARGE SCALE GENOMIC DNA]</scope>
    <source>
        <strain evidence="3">cv. HN1</strain>
        <tissue evidence="2">Leaves</tissue>
    </source>
</reference>
<dbReference type="PANTHER" id="PTHR31929">
    <property type="entry name" value="SAUR-LIKE AUXIN-RESPONSIVE PROTEIN FAMILY-RELATED"/>
    <property type="match status" value="1"/>
</dbReference>
<accession>A0A4Y7I9U5</accession>
<sequence length="307" mass="34736">MGIRLRSIVSQSKQILKLQSLLTRNQVDVPKGHCAVYVGDIERKRFVVHVSYLNHPSFKIYYIVLRKSLDLISQWGGITIPCKEAAFLNLTFQLNASIAMGIRLRSMIPQSKQIVRLQSFLTRNQLSTTSPVPKGHCAVYVGETEMKRFVVPLSYLNHPSFQILLSRAEEEFGFDHPMGALTIPCKEAAFLDLTSRLYFRFTLLRFLTPIEVMGLRLPGKSLAKQILRRSPSAAMTVADVPKGHFAVYVGENQKRFVVHISILNHPSFQDLLSRAEEEFGFAHRKGGLTIPCHEDTFIHLISNLNSS</sequence>
<evidence type="ECO:0000256" key="1">
    <source>
        <dbReference type="ARBA" id="ARBA00006974"/>
    </source>
</evidence>
<keyword evidence="3" id="KW-1185">Reference proteome</keyword>
<dbReference type="EMBL" id="CM010715">
    <property type="protein sequence ID" value="RZC44806.1"/>
    <property type="molecule type" value="Genomic_DNA"/>
</dbReference>
<organism evidence="2 3">
    <name type="scientific">Papaver somniferum</name>
    <name type="common">Opium poppy</name>
    <dbReference type="NCBI Taxonomy" id="3469"/>
    <lineage>
        <taxon>Eukaryota</taxon>
        <taxon>Viridiplantae</taxon>
        <taxon>Streptophyta</taxon>
        <taxon>Embryophyta</taxon>
        <taxon>Tracheophyta</taxon>
        <taxon>Spermatophyta</taxon>
        <taxon>Magnoliopsida</taxon>
        <taxon>Ranunculales</taxon>
        <taxon>Papaveraceae</taxon>
        <taxon>Papaveroideae</taxon>
        <taxon>Papaver</taxon>
    </lineage>
</organism>
<dbReference type="AlphaFoldDB" id="A0A4Y7I9U5"/>
<comment type="similarity">
    <text evidence="1">Belongs to the ARG7 family.</text>
</comment>